<protein>
    <submittedName>
        <fullName evidence="3">Amidohydrolase family protein</fullName>
    </submittedName>
</protein>
<evidence type="ECO:0000313" key="3">
    <source>
        <dbReference type="EMBL" id="MBS4181412.1"/>
    </source>
</evidence>
<sequence length="285" mass="31275">MIIDAHHHLWDPADRPYPWMDDSVAPIRRRFDVDDLRSATHGTDVARTIVVQAVHDPGETRWLLSQPAPAAGVVGWVDLTAPDVADRLEALRAPAGHVPLVGIRHQAQDEPDPDWLARPDVVRGVRALAAADLPFDLLVRAREHEAAVALVDAVPDGRFVLDHAGKPDIADEQHEDAVADGWRRRMQEFAARPNVVCKVSGLLTEAGPARDRRPVARYVREAVETFGPHRSVFGSDWPVSTLAATYADTVNLVRDAVADLSEAERDAVFRATAAATYFPSETVQT</sequence>
<proteinExistence type="inferred from homology"/>
<dbReference type="InterPro" id="IPR006680">
    <property type="entry name" value="Amidohydro-rel"/>
</dbReference>
<feature type="domain" description="Amidohydrolase-related" evidence="2">
    <location>
        <begin position="3"/>
        <end position="277"/>
    </location>
</feature>
<dbReference type="Pfam" id="PF04909">
    <property type="entry name" value="Amidohydro_2"/>
    <property type="match status" value="1"/>
</dbReference>
<accession>A0A942SX15</accession>
<dbReference type="Gene3D" id="3.20.20.140">
    <property type="entry name" value="Metal-dependent hydrolases"/>
    <property type="match status" value="1"/>
</dbReference>
<evidence type="ECO:0000259" key="2">
    <source>
        <dbReference type="Pfam" id="PF04909"/>
    </source>
</evidence>
<dbReference type="GO" id="GO:0016787">
    <property type="term" value="F:hydrolase activity"/>
    <property type="evidence" value="ECO:0007669"/>
    <property type="project" value="InterPro"/>
</dbReference>
<dbReference type="SUPFAM" id="SSF51556">
    <property type="entry name" value="Metallo-dependent hydrolases"/>
    <property type="match status" value="1"/>
</dbReference>
<name>A0A942SX15_9BACI</name>
<evidence type="ECO:0000256" key="1">
    <source>
        <dbReference type="ARBA" id="ARBA00038310"/>
    </source>
</evidence>
<dbReference type="PANTHER" id="PTHR43569">
    <property type="entry name" value="AMIDOHYDROLASE"/>
    <property type="match status" value="1"/>
</dbReference>
<dbReference type="PANTHER" id="PTHR43569:SF2">
    <property type="entry name" value="AMIDOHYDROLASE-RELATED DOMAIN-CONTAINING PROTEIN"/>
    <property type="match status" value="1"/>
</dbReference>
<organism evidence="3">
    <name type="scientific">Neobacillus citreus</name>
    <dbReference type="NCBI Taxonomy" id="2833578"/>
    <lineage>
        <taxon>Bacteria</taxon>
        <taxon>Bacillati</taxon>
        <taxon>Bacillota</taxon>
        <taxon>Bacilli</taxon>
        <taxon>Bacillales</taxon>
        <taxon>Bacillaceae</taxon>
        <taxon>Neobacillus</taxon>
    </lineage>
</organism>
<dbReference type="InterPro" id="IPR052350">
    <property type="entry name" value="Metallo-dep_Lactonases"/>
</dbReference>
<comment type="similarity">
    <text evidence="1">Belongs to the metallo-dependent hydrolases superfamily.</text>
</comment>
<dbReference type="AlphaFoldDB" id="A0A942SX15"/>
<dbReference type="InterPro" id="IPR032466">
    <property type="entry name" value="Metal_Hydrolase"/>
</dbReference>
<dbReference type="EMBL" id="JAGYPE010000002">
    <property type="protein sequence ID" value="MBS4181412.1"/>
    <property type="molecule type" value="Genomic_DNA"/>
</dbReference>
<gene>
    <name evidence="3" type="ORF">KHB02_08445</name>
</gene>
<comment type="caution">
    <text evidence="3">The sequence shown here is derived from an EMBL/GenBank/DDBJ whole genome shotgun (WGS) entry which is preliminary data.</text>
</comment>
<reference evidence="3" key="1">
    <citation type="submission" date="2021-05" db="EMBL/GenBank/DDBJ databases">
        <title>Novel Bacillus species.</title>
        <authorList>
            <person name="Liu G."/>
        </authorList>
    </citation>
    <scope>NUCLEOTIDE SEQUENCE</scope>
    <source>
        <strain evidence="3">FJAT-50051</strain>
    </source>
</reference>